<dbReference type="Proteomes" id="UP000536720">
    <property type="component" value="Unassembled WGS sequence"/>
</dbReference>
<protein>
    <submittedName>
        <fullName evidence="5">Outer membrane porin, OprD family</fullName>
    </submittedName>
</protein>
<reference evidence="5 6" key="1">
    <citation type="journal article" date="2020" name="Front. Plant Sci.">
        <title>Isolation of Rhizosphere Bacteria That Improve Quality and Water Stress Tolerance in Greenhouse Ornamentals.</title>
        <authorList>
            <person name="Nordstedt N.P."/>
            <person name="Jones M.L."/>
        </authorList>
    </citation>
    <scope>NUCLEOTIDE SEQUENCE [LARGE SCALE GENOMIC DNA]</scope>
    <source>
        <strain evidence="5 6">C7D2</strain>
    </source>
</reference>
<evidence type="ECO:0000256" key="2">
    <source>
        <dbReference type="ARBA" id="ARBA00022448"/>
    </source>
</evidence>
<dbReference type="PANTHER" id="PTHR34596">
    <property type="entry name" value="CHITOPORIN"/>
    <property type="match status" value="1"/>
</dbReference>
<name>A0A7Y5ZB36_9PSED</name>
<dbReference type="AlphaFoldDB" id="A0A7Y5ZB36"/>
<dbReference type="PANTHER" id="PTHR34596:SF2">
    <property type="entry name" value="CHITOPORIN"/>
    <property type="match status" value="1"/>
</dbReference>
<dbReference type="InterPro" id="IPR005318">
    <property type="entry name" value="OM_porin_bac"/>
</dbReference>
<dbReference type="GO" id="GO:0016020">
    <property type="term" value="C:membrane"/>
    <property type="evidence" value="ECO:0007669"/>
    <property type="project" value="InterPro"/>
</dbReference>
<dbReference type="Pfam" id="PF03573">
    <property type="entry name" value="OprD"/>
    <property type="match status" value="1"/>
</dbReference>
<comment type="caution">
    <text evidence="5">The sequence shown here is derived from an EMBL/GenBank/DDBJ whole genome shotgun (WGS) entry which is preliminary data.</text>
</comment>
<evidence type="ECO:0000313" key="5">
    <source>
        <dbReference type="EMBL" id="NUT90377.1"/>
    </source>
</evidence>
<dbReference type="InterPro" id="IPR023614">
    <property type="entry name" value="Porin_dom_sf"/>
</dbReference>
<gene>
    <name evidence="5" type="ORF">HNO91_28495</name>
</gene>
<evidence type="ECO:0000313" key="6">
    <source>
        <dbReference type="Proteomes" id="UP000536720"/>
    </source>
</evidence>
<feature type="signal peptide" evidence="4">
    <location>
        <begin position="1"/>
        <end position="25"/>
    </location>
</feature>
<evidence type="ECO:0000256" key="4">
    <source>
        <dbReference type="SAM" id="SignalP"/>
    </source>
</evidence>
<keyword evidence="2" id="KW-0813">Transport</keyword>
<feature type="chain" id="PRO_5031392401" evidence="4">
    <location>
        <begin position="26"/>
        <end position="83"/>
    </location>
</feature>
<dbReference type="EMBL" id="JABFMR010000084">
    <property type="protein sequence ID" value="NUT90377.1"/>
    <property type="molecule type" value="Genomic_DNA"/>
</dbReference>
<dbReference type="Gene3D" id="2.40.160.10">
    <property type="entry name" value="Porin"/>
    <property type="match status" value="1"/>
</dbReference>
<dbReference type="RefSeq" id="WP_175364294.1">
    <property type="nucleotide sequence ID" value="NZ_JABFMO010000099.1"/>
</dbReference>
<evidence type="ECO:0000256" key="1">
    <source>
        <dbReference type="ARBA" id="ARBA00009075"/>
    </source>
</evidence>
<feature type="non-terminal residue" evidence="5">
    <location>
        <position position="83"/>
    </location>
</feature>
<accession>A0A7Y5ZB36</accession>
<dbReference type="GO" id="GO:0015288">
    <property type="term" value="F:porin activity"/>
    <property type="evidence" value="ECO:0007669"/>
    <property type="project" value="TreeGrafter"/>
</dbReference>
<organism evidence="5 6">
    <name type="scientific">Pseudomonas corrugata</name>
    <dbReference type="NCBI Taxonomy" id="47879"/>
    <lineage>
        <taxon>Bacteria</taxon>
        <taxon>Pseudomonadati</taxon>
        <taxon>Pseudomonadota</taxon>
        <taxon>Gammaproteobacteria</taxon>
        <taxon>Pseudomonadales</taxon>
        <taxon>Pseudomonadaceae</taxon>
        <taxon>Pseudomonas</taxon>
    </lineage>
</organism>
<keyword evidence="3 4" id="KW-0732">Signal</keyword>
<proteinExistence type="inferred from homology"/>
<sequence>MKSTQHLFPSLIAVALAGSALPVLAAESGFVEDAKVNLNLRNFYFNRNFTNPSAAQGKAEEWTQSFILDAKSGFTQGPVGFGM</sequence>
<evidence type="ECO:0000256" key="3">
    <source>
        <dbReference type="ARBA" id="ARBA00022729"/>
    </source>
</evidence>
<comment type="similarity">
    <text evidence="1">Belongs to the outer membrane porin (Opr) (TC 1.B.25) family.</text>
</comment>